<dbReference type="PANTHER" id="PTHR42994:SF2">
    <property type="entry name" value="PEPTIDASE"/>
    <property type="match status" value="1"/>
</dbReference>
<evidence type="ECO:0000256" key="1">
    <source>
        <dbReference type="ARBA" id="ARBA00001947"/>
    </source>
</evidence>
<accession>A0ABU4JRL5</accession>
<dbReference type="RefSeq" id="WP_318797347.1">
    <property type="nucleotide sequence ID" value="NZ_JARUJP010000005.1"/>
</dbReference>
<comment type="cofactor">
    <cofactor evidence="1">
        <name>Zn(2+)</name>
        <dbReference type="ChEBI" id="CHEBI:29105"/>
    </cofactor>
</comment>
<dbReference type="InterPro" id="IPR012166">
    <property type="entry name" value="Uncharacterised_RocB"/>
</dbReference>
<dbReference type="Gene3D" id="3.40.630.10">
    <property type="entry name" value="Zn peptidases"/>
    <property type="match status" value="1"/>
</dbReference>
<sequence>MKMKDRLMKTLLELVEVPGISGTSSENFTAQKIYGILSEIPYFIKNPQDLILNKIENDPLNRYFVSAIVRSQNSSDKTLILNGHLDVVAVDDFGHLKELAFNPTKLVDRISELGLYDEALEDLSSGDYIFGRGTADMKFGIALNIELLRTFSERSDFKGNIIFLAVPGEESNSEGMLGAIPYLTKLKDELGFNYVGALVSECCLPKVPHDKDRYVYLGSVGKVMPLFFFAGKESHVCEPFNSVSANLLASEVNRLFEYNTEFCDSSFGETAPPPLCLKQTDLKELYSVQIPLYAASYYNLLTLNMSPEQLMEKLKRICSDAFESALNSINKSKELYEKMANIKCSSLNIKPCVMTYEELLNEVKSSYGDEFNTHLDNLISNWMDEKLDNQTIAIKIIKETYDKYPNKVPMIVIGFAPPYYPDRHINGEAAAHVKFLDAVDKAINEASNKHNVVIKKDNYFMGISDLSYTGLSDANSSEINVLSSNMLSSKINYNLPLENLKKLDIPGAVIGGFGKDFHKYTERLNISYSFNVVPDIYEDIIYSLLK</sequence>
<name>A0ABU4JRL5_9CLOT</name>
<reference evidence="2 3" key="1">
    <citation type="submission" date="2023-04" db="EMBL/GenBank/DDBJ databases">
        <title>Clostridium tannerae sp. nov., isolated from the fecal material of an alpaca.</title>
        <authorList>
            <person name="Miller S."/>
            <person name="Hendry M."/>
            <person name="King J."/>
            <person name="Sankaranarayanan K."/>
            <person name="Lawson P.A."/>
        </authorList>
    </citation>
    <scope>NUCLEOTIDE SEQUENCE [LARGE SCALE GENOMIC DNA]</scope>
    <source>
        <strain evidence="2 3">A1-XYC3</strain>
    </source>
</reference>
<dbReference type="PIRSF" id="PIRSF010386">
    <property type="entry name" value="RocB"/>
    <property type="match status" value="1"/>
</dbReference>
<dbReference type="EMBL" id="JARUJP010000005">
    <property type="protein sequence ID" value="MDW8800779.1"/>
    <property type="molecule type" value="Genomic_DNA"/>
</dbReference>
<gene>
    <name evidence="2" type="ORF">P8V03_06390</name>
</gene>
<comment type="caution">
    <text evidence="2">The sequence shown here is derived from an EMBL/GenBank/DDBJ whole genome shotgun (WGS) entry which is preliminary data.</text>
</comment>
<evidence type="ECO:0000313" key="2">
    <source>
        <dbReference type="EMBL" id="MDW8800779.1"/>
    </source>
</evidence>
<dbReference type="SUPFAM" id="SSF53187">
    <property type="entry name" value="Zn-dependent exopeptidases"/>
    <property type="match status" value="1"/>
</dbReference>
<dbReference type="Proteomes" id="UP001281656">
    <property type="component" value="Unassembled WGS sequence"/>
</dbReference>
<dbReference type="Pfam" id="PF01546">
    <property type="entry name" value="Peptidase_M20"/>
    <property type="match status" value="1"/>
</dbReference>
<dbReference type="PANTHER" id="PTHR42994">
    <property type="entry name" value="PEPTIDASE T"/>
    <property type="match status" value="1"/>
</dbReference>
<evidence type="ECO:0000313" key="3">
    <source>
        <dbReference type="Proteomes" id="UP001281656"/>
    </source>
</evidence>
<protein>
    <submittedName>
        <fullName evidence="2">M20/M25/M40 family metallo-hydrolase</fullName>
    </submittedName>
</protein>
<organism evidence="2 3">
    <name type="scientific">Clostridium tanneri</name>
    <dbReference type="NCBI Taxonomy" id="3037988"/>
    <lineage>
        <taxon>Bacteria</taxon>
        <taxon>Bacillati</taxon>
        <taxon>Bacillota</taxon>
        <taxon>Clostridia</taxon>
        <taxon>Eubacteriales</taxon>
        <taxon>Clostridiaceae</taxon>
        <taxon>Clostridium</taxon>
    </lineage>
</organism>
<dbReference type="InterPro" id="IPR002933">
    <property type="entry name" value="Peptidase_M20"/>
</dbReference>
<proteinExistence type="predicted"/>
<keyword evidence="3" id="KW-1185">Reference proteome</keyword>